<dbReference type="Proteomes" id="UP000001024">
    <property type="component" value="Chromosome"/>
</dbReference>
<evidence type="ECO:0007829" key="3">
    <source>
        <dbReference type="PDB" id="1NE2"/>
    </source>
</evidence>
<reference evidence="1 2" key="1">
    <citation type="journal article" date="2000" name="Nature">
        <title>The genome sequence of the thermoacidophilic scavenger Thermoplasma acidophilum.</title>
        <authorList>
            <person name="Ruepp A."/>
            <person name="Graml W."/>
            <person name="Santos-Martinez M.L."/>
            <person name="Koretke K.K."/>
            <person name="Volker C."/>
            <person name="Mewes H.W."/>
            <person name="Frishman D."/>
            <person name="Stocker S."/>
            <person name="Lupas A.N."/>
            <person name="Baumeister W."/>
        </authorList>
    </citation>
    <scope>NUCLEOTIDE SEQUENCE [LARGE SCALE GENOMIC DNA]</scope>
    <source>
        <strain evidence="2">ATCC 25905 / DSM 1728 / JCM 9062 / NBRC 15155 / AMRC-C165</strain>
    </source>
</reference>
<protein>
    <recommendedName>
        <fullName evidence="4">Methyltransferase small domain-containing protein</fullName>
    </recommendedName>
</protein>
<dbReference type="eggNOG" id="arCOG00910">
    <property type="taxonomic scope" value="Archaea"/>
</dbReference>
<evidence type="ECO:0000313" key="2">
    <source>
        <dbReference type="Proteomes" id="UP000001024"/>
    </source>
</evidence>
<evidence type="ECO:0008006" key="4">
    <source>
        <dbReference type="Google" id="ProtNLM"/>
    </source>
</evidence>
<reference evidence="3" key="2">
    <citation type="submission" date="2002-12" db="PDB data bank">
        <title>Crystal Structure of Thermoplasma acidophilum 1320 (APC5513).</title>
        <authorList>
            <person name="Kim Y."/>
            <person name="Joachimiak A."/>
            <person name="Edwards A."/>
            <person name="Xu X."/>
            <person name="Christendat D."/>
        </authorList>
    </citation>
    <scope>X-RAY CRYSTALLOGRAPHY (1.75 ANGSTROMS)</scope>
    <scope>DISULFIDE BONDS</scope>
</reference>
<name>Q9HIL9_THEAC</name>
<dbReference type="OrthoDB" id="31271at2157"/>
<evidence type="ECO:0000313" key="1">
    <source>
        <dbReference type="EMBL" id="CAC12441.1"/>
    </source>
</evidence>
<keyword evidence="3" id="KW-0002">3D-structure</keyword>
<dbReference type="InterPro" id="IPR051720">
    <property type="entry name" value="rRNA_MeTrfase/Polyamine_Synth"/>
</dbReference>
<dbReference type="PANTHER" id="PTHR23290:SF0">
    <property type="entry name" value="RRNA N6-ADENOSINE-METHYLTRANSFERASE METTL5"/>
    <property type="match status" value="1"/>
</dbReference>
<proteinExistence type="evidence at protein level"/>
<gene>
    <name evidence="1" type="ordered locus">Ta1320</name>
</gene>
<dbReference type="CDD" id="cd02440">
    <property type="entry name" value="AdoMet_MTases"/>
    <property type="match status" value="1"/>
</dbReference>
<dbReference type="EMBL" id="AL445067">
    <property type="protein sequence ID" value="CAC12441.1"/>
    <property type="molecule type" value="Genomic_DNA"/>
</dbReference>
<dbReference type="DNASU" id="1456795"/>
<dbReference type="EvolutionaryTrace" id="Q9HIL9"/>
<dbReference type="InterPro" id="IPR029063">
    <property type="entry name" value="SAM-dependent_MTases_sf"/>
</dbReference>
<dbReference type="EnsemblBacteria" id="CAC12441">
    <property type="protein sequence ID" value="CAC12441"/>
    <property type="gene ID" value="CAC12441"/>
</dbReference>
<dbReference type="PANTHER" id="PTHR23290">
    <property type="entry name" value="RRNA N6-ADENOSINE-METHYLTRANSFERASE METTL5"/>
    <property type="match status" value="1"/>
</dbReference>
<feature type="disulfide bond" evidence="3">
    <location>
        <begin position="64"/>
        <end position="91"/>
    </location>
</feature>
<accession>Q9HIL9</accession>
<dbReference type="RefSeq" id="WP_010901727.1">
    <property type="nucleotide sequence ID" value="NC_002578.1"/>
</dbReference>
<dbReference type="PaxDb" id="273075-Ta1320"/>
<keyword evidence="2" id="KW-1185">Reference proteome</keyword>
<dbReference type="KEGG" id="tac:Ta1320"/>
<dbReference type="PDBsum" id="1NE2"/>
<dbReference type="HOGENOM" id="CLU_074702_1_0_2"/>
<organism evidence="1 2">
    <name type="scientific">Thermoplasma acidophilum (strain ATCC 25905 / DSM 1728 / JCM 9062 / NBRC 15155 / AMRC-C165)</name>
    <dbReference type="NCBI Taxonomy" id="273075"/>
    <lineage>
        <taxon>Archaea</taxon>
        <taxon>Methanobacteriati</taxon>
        <taxon>Thermoplasmatota</taxon>
        <taxon>Thermoplasmata</taxon>
        <taxon>Thermoplasmatales</taxon>
        <taxon>Thermoplasmataceae</taxon>
        <taxon>Thermoplasma</taxon>
    </lineage>
</organism>
<dbReference type="PDB" id="1NE2">
    <property type="method" value="X-ray"/>
    <property type="resolution" value="1.75 A"/>
    <property type="chains" value="A/B=1-197"/>
</dbReference>
<dbReference type="SMR" id="Q9HIL9"/>
<dbReference type="STRING" id="273075.gene:9572543"/>
<sequence>MGIKNDLEIRLQKLQQQGNFKNYLEQYPTDASTAAYFLIEIYNDGNIGGRSVIDAGTGNGILACGSYLLGAESVTAFDIDPDAIETAKRNCGGVNFMVADVSEISGKYDTWIMNPPFGSVVKHSDRAFIDKAFETSMWIYSIGNAKARDFLRREFSARGDVFREEKVYITVPRIYRHHSYDRARIEAVIFGVRNHSF</sequence>
<dbReference type="Pfam" id="PF06325">
    <property type="entry name" value="PrmA"/>
    <property type="match status" value="1"/>
</dbReference>
<dbReference type="GO" id="GO:0016740">
    <property type="term" value="F:transferase activity"/>
    <property type="evidence" value="ECO:0007669"/>
    <property type="project" value="UniProtKB-ARBA"/>
</dbReference>
<dbReference type="Gene3D" id="3.40.50.150">
    <property type="entry name" value="Vaccinia Virus protein VP39"/>
    <property type="match status" value="1"/>
</dbReference>
<dbReference type="InParanoid" id="Q9HIL9"/>
<dbReference type="AlphaFoldDB" id="Q9HIL9"/>
<dbReference type="SUPFAM" id="SSF53335">
    <property type="entry name" value="S-adenosyl-L-methionine-dependent methyltransferases"/>
    <property type="match status" value="1"/>
</dbReference>